<evidence type="ECO:0000259" key="10">
    <source>
        <dbReference type="Pfam" id="PF01551"/>
    </source>
</evidence>
<keyword evidence="4" id="KW-0378">Hydrolase</keyword>
<evidence type="ECO:0000256" key="2">
    <source>
        <dbReference type="ARBA" id="ARBA00022670"/>
    </source>
</evidence>
<feature type="region of interest" description="Disordered" evidence="8">
    <location>
        <begin position="268"/>
        <end position="298"/>
    </location>
</feature>
<dbReference type="GO" id="GO:0046872">
    <property type="term" value="F:metal ion binding"/>
    <property type="evidence" value="ECO:0007669"/>
    <property type="project" value="UniProtKB-KW"/>
</dbReference>
<dbReference type="Proteomes" id="UP000053464">
    <property type="component" value="Unassembled WGS sequence"/>
</dbReference>
<evidence type="ECO:0000256" key="1">
    <source>
        <dbReference type="ARBA" id="ARBA00001947"/>
    </source>
</evidence>
<dbReference type="InterPro" id="IPR016047">
    <property type="entry name" value="M23ase_b-sheet_dom"/>
</dbReference>
<comment type="cofactor">
    <cofactor evidence="1">
        <name>Zn(2+)</name>
        <dbReference type="ChEBI" id="CHEBI:29105"/>
    </cofactor>
</comment>
<gene>
    <name evidence="11" type="ORF">AAW00_08950</name>
</gene>
<organism evidence="11 12">
    <name type="scientific">Aurantiacibacter luteus</name>
    <dbReference type="NCBI Taxonomy" id="1581420"/>
    <lineage>
        <taxon>Bacteria</taxon>
        <taxon>Pseudomonadati</taxon>
        <taxon>Pseudomonadota</taxon>
        <taxon>Alphaproteobacteria</taxon>
        <taxon>Sphingomonadales</taxon>
        <taxon>Erythrobacteraceae</taxon>
        <taxon>Aurantiacibacter</taxon>
    </lineage>
</organism>
<dbReference type="EMBL" id="LBHB01000002">
    <property type="protein sequence ID" value="KLE34357.1"/>
    <property type="molecule type" value="Genomic_DNA"/>
</dbReference>
<keyword evidence="9" id="KW-0732">Signal</keyword>
<dbReference type="OrthoDB" id="9809144at2"/>
<dbReference type="Pfam" id="PF01551">
    <property type="entry name" value="Peptidase_M23"/>
    <property type="match status" value="1"/>
</dbReference>
<dbReference type="PATRIC" id="fig|1581420.6.peg.1839"/>
<dbReference type="CDD" id="cd12797">
    <property type="entry name" value="M23_peptidase"/>
    <property type="match status" value="1"/>
</dbReference>
<name>A0A0G9MUF1_9SPHN</name>
<feature type="chain" id="PRO_5002580586" evidence="9">
    <location>
        <begin position="29"/>
        <end position="416"/>
    </location>
</feature>
<dbReference type="GO" id="GO:0004222">
    <property type="term" value="F:metalloendopeptidase activity"/>
    <property type="evidence" value="ECO:0007669"/>
    <property type="project" value="TreeGrafter"/>
</dbReference>
<proteinExistence type="predicted"/>
<dbReference type="AlphaFoldDB" id="A0A0G9MUF1"/>
<feature type="domain" description="M23ase beta-sheet core" evidence="10">
    <location>
        <begin position="322"/>
        <end position="411"/>
    </location>
</feature>
<accession>A0A0G9MUF1</accession>
<evidence type="ECO:0000256" key="8">
    <source>
        <dbReference type="SAM" id="MobiDB-lite"/>
    </source>
</evidence>
<evidence type="ECO:0000256" key="3">
    <source>
        <dbReference type="ARBA" id="ARBA00022723"/>
    </source>
</evidence>
<dbReference type="PANTHER" id="PTHR21666">
    <property type="entry name" value="PEPTIDASE-RELATED"/>
    <property type="match status" value="1"/>
</dbReference>
<dbReference type="STRING" id="1581420.AAW00_08950"/>
<keyword evidence="5" id="KW-0862">Zinc</keyword>
<dbReference type="GO" id="GO:0006508">
    <property type="term" value="P:proteolysis"/>
    <property type="evidence" value="ECO:0007669"/>
    <property type="project" value="UniProtKB-KW"/>
</dbReference>
<comment type="caution">
    <text evidence="11">The sequence shown here is derived from an EMBL/GenBank/DDBJ whole genome shotgun (WGS) entry which is preliminary data.</text>
</comment>
<dbReference type="SUPFAM" id="SSF51261">
    <property type="entry name" value="Duplicated hybrid motif"/>
    <property type="match status" value="1"/>
</dbReference>
<keyword evidence="12" id="KW-1185">Reference proteome</keyword>
<evidence type="ECO:0000256" key="6">
    <source>
        <dbReference type="ARBA" id="ARBA00023049"/>
    </source>
</evidence>
<evidence type="ECO:0000256" key="9">
    <source>
        <dbReference type="SAM" id="SignalP"/>
    </source>
</evidence>
<keyword evidence="6" id="KW-0482">Metalloprotease</keyword>
<dbReference type="InterPro" id="IPR011055">
    <property type="entry name" value="Dup_hybrid_motif"/>
</dbReference>
<evidence type="ECO:0000256" key="7">
    <source>
        <dbReference type="SAM" id="Coils"/>
    </source>
</evidence>
<dbReference type="Gene3D" id="2.70.70.10">
    <property type="entry name" value="Glucose Permease (Domain IIA)"/>
    <property type="match status" value="1"/>
</dbReference>
<reference evidence="11 12" key="1">
    <citation type="submission" date="2015-04" db="EMBL/GenBank/DDBJ databases">
        <title>The draft genome sequence of Erythrobacter luteus KA37.</title>
        <authorList>
            <person name="Zhuang L."/>
            <person name="Liu Y."/>
            <person name="Shao Z."/>
        </authorList>
    </citation>
    <scope>NUCLEOTIDE SEQUENCE [LARGE SCALE GENOMIC DNA]</scope>
    <source>
        <strain evidence="11 12">KA37</strain>
    </source>
</reference>
<evidence type="ECO:0000313" key="11">
    <source>
        <dbReference type="EMBL" id="KLE34357.1"/>
    </source>
</evidence>
<evidence type="ECO:0000313" key="12">
    <source>
        <dbReference type="Proteomes" id="UP000053464"/>
    </source>
</evidence>
<feature type="compositionally biased region" description="Low complexity" evidence="8">
    <location>
        <begin position="282"/>
        <end position="298"/>
    </location>
</feature>
<protein>
    <submittedName>
        <fullName evidence="11">Metalloendopeptidase</fullName>
    </submittedName>
</protein>
<keyword evidence="7" id="KW-0175">Coiled coil</keyword>
<keyword evidence="3" id="KW-0479">Metal-binding</keyword>
<feature type="signal peptide" evidence="9">
    <location>
        <begin position="1"/>
        <end position="28"/>
    </location>
</feature>
<dbReference type="PANTHER" id="PTHR21666:SF288">
    <property type="entry name" value="CELL DIVISION PROTEIN YTFB"/>
    <property type="match status" value="1"/>
</dbReference>
<dbReference type="PROSITE" id="PS50096">
    <property type="entry name" value="IQ"/>
    <property type="match status" value="1"/>
</dbReference>
<feature type="coiled-coil region" evidence="7">
    <location>
        <begin position="50"/>
        <end position="119"/>
    </location>
</feature>
<evidence type="ECO:0000256" key="4">
    <source>
        <dbReference type="ARBA" id="ARBA00022801"/>
    </source>
</evidence>
<sequence length="416" mass="43120">MPGTPIIGQDRRVIHRALLLAIAALAFAAAAASAQRGPAYGSPGDTRAALAAALEERRAAEARSERLDAEAAAAEDAATKSARETAALAARIQQAEAGVAAARARIAMVEGERTRLREDLGREQRPLVRLTAALQQASRRPAALALLQPGEVQDLVYLRAVLHSAVPQVQASTRGLRARIARAAQLREDAAATATALQAEESALGERRAELAEIETRQRLAARAAGREASREAERALALAEEVRDLDGLVDELDRAAALRRRLAALPGPRLRPASPERAQMAATSAPAPGPTSAAGAPSPYILPVTGRTLTGFGAPQASGPSRGITIAPLAGAQVVAPAAGRVAFAGPYRGYGRIVIIEHRGGWTSLVTGMARTDVAVGQEIVGGAPLGVAAPARPSVTLELRRGGEPVNPVRLLS</sequence>
<dbReference type="InterPro" id="IPR050570">
    <property type="entry name" value="Cell_wall_metabolism_enzyme"/>
</dbReference>
<evidence type="ECO:0000256" key="5">
    <source>
        <dbReference type="ARBA" id="ARBA00022833"/>
    </source>
</evidence>
<keyword evidence="2" id="KW-0645">Protease</keyword>